<dbReference type="Proteomes" id="UP000468735">
    <property type="component" value="Unassembled WGS sequence"/>
</dbReference>
<dbReference type="PANTHER" id="PTHR44846">
    <property type="entry name" value="MANNOSYL-D-GLYCERATE TRANSPORT/METABOLISM SYSTEM REPRESSOR MNGR-RELATED"/>
    <property type="match status" value="1"/>
</dbReference>
<evidence type="ECO:0000256" key="3">
    <source>
        <dbReference type="ARBA" id="ARBA00023163"/>
    </source>
</evidence>
<evidence type="ECO:0000313" key="5">
    <source>
        <dbReference type="EMBL" id="KAB2350162.1"/>
    </source>
</evidence>
<feature type="domain" description="HTH gntR-type" evidence="4">
    <location>
        <begin position="3"/>
        <end position="71"/>
    </location>
</feature>
<dbReference type="CDD" id="cd07377">
    <property type="entry name" value="WHTH_GntR"/>
    <property type="match status" value="1"/>
</dbReference>
<dbReference type="RefSeq" id="WP_151559819.1">
    <property type="nucleotide sequence ID" value="NZ_WBMT01000004.1"/>
</dbReference>
<evidence type="ECO:0000313" key="6">
    <source>
        <dbReference type="Proteomes" id="UP000468735"/>
    </source>
</evidence>
<evidence type="ECO:0000259" key="4">
    <source>
        <dbReference type="PROSITE" id="PS50949"/>
    </source>
</evidence>
<dbReference type="InterPro" id="IPR036388">
    <property type="entry name" value="WH-like_DNA-bd_sf"/>
</dbReference>
<dbReference type="Pfam" id="PF00392">
    <property type="entry name" value="GntR"/>
    <property type="match status" value="1"/>
</dbReference>
<reference evidence="5 6" key="1">
    <citation type="submission" date="2019-09" db="EMBL/GenBank/DDBJ databases">
        <title>Actinomadura physcomitrii sp. nov., a novel actinomycete isolated from moss [Physcomitrium sphaericum (Ludw) Fuernr].</title>
        <authorList>
            <person name="Zhuang X."/>
            <person name="Liu C."/>
        </authorList>
    </citation>
    <scope>NUCLEOTIDE SEQUENCE [LARGE SCALE GENOMIC DNA]</scope>
    <source>
        <strain evidence="5 6">HMC1</strain>
    </source>
</reference>
<dbReference type="PROSITE" id="PS50949">
    <property type="entry name" value="HTH_GNTR"/>
    <property type="match status" value="1"/>
</dbReference>
<dbReference type="InterPro" id="IPR011663">
    <property type="entry name" value="UTRA"/>
</dbReference>
<dbReference type="GO" id="GO:0003677">
    <property type="term" value="F:DNA binding"/>
    <property type="evidence" value="ECO:0007669"/>
    <property type="project" value="UniProtKB-KW"/>
</dbReference>
<dbReference type="EMBL" id="WBMT01000004">
    <property type="protein sequence ID" value="KAB2350162.1"/>
    <property type="molecule type" value="Genomic_DNA"/>
</dbReference>
<dbReference type="InterPro" id="IPR050679">
    <property type="entry name" value="Bact_HTH_transcr_reg"/>
</dbReference>
<dbReference type="GO" id="GO:0045892">
    <property type="term" value="P:negative regulation of DNA-templated transcription"/>
    <property type="evidence" value="ECO:0007669"/>
    <property type="project" value="TreeGrafter"/>
</dbReference>
<dbReference type="SMART" id="SM00866">
    <property type="entry name" value="UTRA"/>
    <property type="match status" value="1"/>
</dbReference>
<dbReference type="PRINTS" id="PR00035">
    <property type="entry name" value="HTHGNTR"/>
</dbReference>
<dbReference type="OrthoDB" id="3214900at2"/>
<keyword evidence="3" id="KW-0804">Transcription</keyword>
<keyword evidence="2" id="KW-0238">DNA-binding</keyword>
<dbReference type="SMART" id="SM00345">
    <property type="entry name" value="HTH_GNTR"/>
    <property type="match status" value="1"/>
</dbReference>
<dbReference type="GO" id="GO:0003700">
    <property type="term" value="F:DNA-binding transcription factor activity"/>
    <property type="evidence" value="ECO:0007669"/>
    <property type="project" value="InterPro"/>
</dbReference>
<keyword evidence="6" id="KW-1185">Reference proteome</keyword>
<name>A0A6H9Z5A0_9ACTN</name>
<comment type="caution">
    <text evidence="5">The sequence shown here is derived from an EMBL/GenBank/DDBJ whole genome shotgun (WGS) entry which is preliminary data.</text>
</comment>
<sequence length="264" mass="29640">MRRSLHKDIADQLRGRINSGTYQPGERLPTEPELEAEFNASRNTVRLAVSALAHEGLIELRPGHGMFVPKGPLPFLVFLSREEGGEGVHPGLDSYRSGVRAAGRKPGIQNFEAHIEYPSREVAGWLEIDEDTPVVVRSSQRFIDERPYSLQRSYYSMELVRGSEIDGREKISRGAIKVLAELGHPQSGYRDELTARMPTPEERAFFMLGPGVPVVVVYRIAYTNAERPIRLTVTIYAADRNRPCYEVGNVPERRTPEDQISIVG</sequence>
<dbReference type="Gene3D" id="1.10.10.10">
    <property type="entry name" value="Winged helix-like DNA-binding domain superfamily/Winged helix DNA-binding domain"/>
    <property type="match status" value="1"/>
</dbReference>
<dbReference type="InterPro" id="IPR036390">
    <property type="entry name" value="WH_DNA-bd_sf"/>
</dbReference>
<dbReference type="InterPro" id="IPR028978">
    <property type="entry name" value="Chorismate_lyase_/UTRA_dom_sf"/>
</dbReference>
<dbReference type="InterPro" id="IPR000524">
    <property type="entry name" value="Tscrpt_reg_HTH_GntR"/>
</dbReference>
<dbReference type="SUPFAM" id="SSF46785">
    <property type="entry name" value="Winged helix' DNA-binding domain"/>
    <property type="match status" value="1"/>
</dbReference>
<protein>
    <submittedName>
        <fullName evidence="5">GntR family transcriptional regulator</fullName>
    </submittedName>
</protein>
<dbReference type="Gene3D" id="3.40.1410.10">
    <property type="entry name" value="Chorismate lyase-like"/>
    <property type="match status" value="1"/>
</dbReference>
<dbReference type="SUPFAM" id="SSF64288">
    <property type="entry name" value="Chorismate lyase-like"/>
    <property type="match status" value="1"/>
</dbReference>
<organism evidence="5 6">
    <name type="scientific">Actinomadura rudentiformis</name>
    <dbReference type="NCBI Taxonomy" id="359158"/>
    <lineage>
        <taxon>Bacteria</taxon>
        <taxon>Bacillati</taxon>
        <taxon>Actinomycetota</taxon>
        <taxon>Actinomycetes</taxon>
        <taxon>Streptosporangiales</taxon>
        <taxon>Thermomonosporaceae</taxon>
        <taxon>Actinomadura</taxon>
    </lineage>
</organism>
<accession>A0A6H9Z5A0</accession>
<proteinExistence type="predicted"/>
<evidence type="ECO:0000256" key="2">
    <source>
        <dbReference type="ARBA" id="ARBA00023125"/>
    </source>
</evidence>
<dbReference type="AlphaFoldDB" id="A0A6H9Z5A0"/>
<evidence type="ECO:0000256" key="1">
    <source>
        <dbReference type="ARBA" id="ARBA00023015"/>
    </source>
</evidence>
<dbReference type="Pfam" id="PF07702">
    <property type="entry name" value="UTRA"/>
    <property type="match status" value="1"/>
</dbReference>
<gene>
    <name evidence="5" type="ORF">F8566_10220</name>
</gene>
<keyword evidence="1" id="KW-0805">Transcription regulation</keyword>
<dbReference type="PANTHER" id="PTHR44846:SF17">
    <property type="entry name" value="GNTR-FAMILY TRANSCRIPTIONAL REGULATOR"/>
    <property type="match status" value="1"/>
</dbReference>